<evidence type="ECO:0000313" key="1">
    <source>
        <dbReference type="EMBL" id="GAU89036.1"/>
    </source>
</evidence>
<dbReference type="Proteomes" id="UP000186922">
    <property type="component" value="Unassembled WGS sequence"/>
</dbReference>
<proteinExistence type="predicted"/>
<accession>A0A1D1UH96</accession>
<organism evidence="1 2">
    <name type="scientific">Ramazzottius varieornatus</name>
    <name type="common">Water bear</name>
    <name type="synonym">Tardigrade</name>
    <dbReference type="NCBI Taxonomy" id="947166"/>
    <lineage>
        <taxon>Eukaryota</taxon>
        <taxon>Metazoa</taxon>
        <taxon>Ecdysozoa</taxon>
        <taxon>Tardigrada</taxon>
        <taxon>Eutardigrada</taxon>
        <taxon>Parachela</taxon>
        <taxon>Hypsibioidea</taxon>
        <taxon>Ramazzottiidae</taxon>
        <taxon>Ramazzottius</taxon>
    </lineage>
</organism>
<gene>
    <name evidence="1" type="primary">RvY_01634-1</name>
    <name evidence="1" type="synonym">RvY_01634.1</name>
    <name evidence="1" type="ORF">RvY_01634</name>
</gene>
<keyword evidence="2" id="KW-1185">Reference proteome</keyword>
<name>A0A1D1UH96_RAMVA</name>
<dbReference type="EMBL" id="BDGG01000001">
    <property type="protein sequence ID" value="GAU89036.1"/>
    <property type="molecule type" value="Genomic_DNA"/>
</dbReference>
<comment type="caution">
    <text evidence="1">The sequence shown here is derived from an EMBL/GenBank/DDBJ whole genome shotgun (WGS) entry which is preliminary data.</text>
</comment>
<sequence length="72" mass="7997">MSKFEIFGRGSMGTHAKFSNIFDTVWTFLYCRGMIQESTASSSRHRSKNLGVDGQLSFPAHTVGAKVQLNQV</sequence>
<dbReference type="AlphaFoldDB" id="A0A1D1UH96"/>
<protein>
    <submittedName>
        <fullName evidence="1">Uncharacterized protein</fullName>
    </submittedName>
</protein>
<reference evidence="1 2" key="1">
    <citation type="journal article" date="2016" name="Nat. Commun.">
        <title>Extremotolerant tardigrade genome and improved radiotolerance of human cultured cells by tardigrade-unique protein.</title>
        <authorList>
            <person name="Hashimoto T."/>
            <person name="Horikawa D.D."/>
            <person name="Saito Y."/>
            <person name="Kuwahara H."/>
            <person name="Kozuka-Hata H."/>
            <person name="Shin-I T."/>
            <person name="Minakuchi Y."/>
            <person name="Ohishi K."/>
            <person name="Motoyama A."/>
            <person name="Aizu T."/>
            <person name="Enomoto A."/>
            <person name="Kondo K."/>
            <person name="Tanaka S."/>
            <person name="Hara Y."/>
            <person name="Koshikawa S."/>
            <person name="Sagara H."/>
            <person name="Miura T."/>
            <person name="Yokobori S."/>
            <person name="Miyagawa K."/>
            <person name="Suzuki Y."/>
            <person name="Kubo T."/>
            <person name="Oyama M."/>
            <person name="Kohara Y."/>
            <person name="Fujiyama A."/>
            <person name="Arakawa K."/>
            <person name="Katayama T."/>
            <person name="Toyoda A."/>
            <person name="Kunieda T."/>
        </authorList>
    </citation>
    <scope>NUCLEOTIDE SEQUENCE [LARGE SCALE GENOMIC DNA]</scope>
    <source>
        <strain evidence="1 2">YOKOZUNA-1</strain>
    </source>
</reference>
<evidence type="ECO:0000313" key="2">
    <source>
        <dbReference type="Proteomes" id="UP000186922"/>
    </source>
</evidence>